<evidence type="ECO:0000256" key="1">
    <source>
        <dbReference type="ARBA" id="ARBA00001554"/>
    </source>
</evidence>
<evidence type="ECO:0000256" key="2">
    <source>
        <dbReference type="ARBA" id="ARBA00006472"/>
    </source>
</evidence>
<dbReference type="InterPro" id="IPR036428">
    <property type="entry name" value="PCD_sf"/>
</dbReference>
<proteinExistence type="inferred from homology"/>
<gene>
    <name evidence="6" type="ORF">SSS_7811</name>
</gene>
<evidence type="ECO:0000313" key="8">
    <source>
        <dbReference type="Proteomes" id="UP000070412"/>
    </source>
</evidence>
<comment type="similarity">
    <text evidence="2">Belongs to the pterin-4-alpha-carbinolamine dehydratase family.</text>
</comment>
<evidence type="ECO:0000256" key="4">
    <source>
        <dbReference type="ARBA" id="ARBA00023239"/>
    </source>
</evidence>
<dbReference type="HAMAP" id="MF_00434">
    <property type="entry name" value="Pterin_4_alpha"/>
    <property type="match status" value="1"/>
</dbReference>
<dbReference type="PANTHER" id="PTHR12599:SF0">
    <property type="entry name" value="PTERIN-4-ALPHA-CARBINOLAMINE DEHYDRATASE"/>
    <property type="match status" value="1"/>
</dbReference>
<dbReference type="InterPro" id="IPR001533">
    <property type="entry name" value="Pterin_deHydtase"/>
</dbReference>
<dbReference type="SUPFAM" id="SSF55248">
    <property type="entry name" value="PCD-like"/>
    <property type="match status" value="1"/>
</dbReference>
<name>A0A834RFC0_SARSC</name>
<reference evidence="7" key="3">
    <citation type="submission" date="2022-06" db="UniProtKB">
        <authorList>
            <consortium name="EnsemblMetazoa"/>
        </authorList>
    </citation>
    <scope>IDENTIFICATION</scope>
</reference>
<dbReference type="GO" id="GO:0006729">
    <property type="term" value="P:tetrahydrobiopterin biosynthetic process"/>
    <property type="evidence" value="ECO:0007669"/>
    <property type="project" value="InterPro"/>
</dbReference>
<accession>A0A834RFC0</accession>
<dbReference type="PANTHER" id="PTHR12599">
    <property type="entry name" value="PTERIN-4-ALPHA-CARBINOLAMINE DEHYDRATASE"/>
    <property type="match status" value="1"/>
</dbReference>
<dbReference type="GO" id="GO:0008124">
    <property type="term" value="F:4-alpha-hydroxytetrahydrobiopterin dehydratase activity"/>
    <property type="evidence" value="ECO:0007669"/>
    <property type="project" value="UniProtKB-EC"/>
</dbReference>
<sequence>MNCFLARTQNWFLYQSISSTFSRSSLLNKNIFENLSRMSALSSSTSSSKKKMSTKLDDQQREELLKPLLMKQWSMDKSGRDAIYKEFQFKDFSQAFGFMTQVALRAEKMDHHPEWFNCYNKVNILLSSHDVNGLSERDIRLAKMIENYAELYK</sequence>
<dbReference type="Pfam" id="PF01329">
    <property type="entry name" value="Pterin_4a"/>
    <property type="match status" value="1"/>
</dbReference>
<dbReference type="AlphaFoldDB" id="A0A834RFC0"/>
<dbReference type="OrthoDB" id="277398at2759"/>
<dbReference type="CDD" id="cd00914">
    <property type="entry name" value="PCD_DCoH_subfamily_b"/>
    <property type="match status" value="1"/>
</dbReference>
<reference evidence="8" key="1">
    <citation type="journal article" date="2020" name="PLoS Negl. Trop. Dis.">
        <title>High-quality nuclear genome for Sarcoptes scabiei-A critical resource for a neglected parasite.</title>
        <authorList>
            <person name="Korhonen P.K."/>
            <person name="Gasser R.B."/>
            <person name="Ma G."/>
            <person name="Wang T."/>
            <person name="Stroehlein A.J."/>
            <person name="Young N.D."/>
            <person name="Ang C.S."/>
            <person name="Fernando D.D."/>
            <person name="Lu H.C."/>
            <person name="Taylor S."/>
            <person name="Reynolds S.L."/>
            <person name="Mofiz E."/>
            <person name="Najaraj S.H."/>
            <person name="Gowda H."/>
            <person name="Madugundu A."/>
            <person name="Renuse S."/>
            <person name="Holt D."/>
            <person name="Pandey A."/>
            <person name="Papenfuss A.T."/>
            <person name="Fischer K."/>
        </authorList>
    </citation>
    <scope>NUCLEOTIDE SEQUENCE [LARGE SCALE GENOMIC DNA]</scope>
</reference>
<dbReference type="NCBIfam" id="NF002018">
    <property type="entry name" value="PRK00823.1-3"/>
    <property type="match status" value="1"/>
</dbReference>
<reference evidence="6" key="2">
    <citation type="submission" date="2020-01" db="EMBL/GenBank/DDBJ databases">
        <authorList>
            <person name="Korhonen P.K.K."/>
            <person name="Guangxu M.G."/>
            <person name="Wang T.W."/>
            <person name="Stroehlein A.J.S."/>
            <person name="Young N.D."/>
            <person name="Ang C.-S.A."/>
            <person name="Fernando D.W.F."/>
            <person name="Lu H.L."/>
            <person name="Taylor S.T."/>
            <person name="Ehtesham M.E.M."/>
            <person name="Najaraj S.H.N."/>
            <person name="Harsha G.H.G."/>
            <person name="Madugundu A.M."/>
            <person name="Renuse S.R."/>
            <person name="Holt D.H."/>
            <person name="Pandey A.P."/>
            <person name="Papenfuss A.P."/>
            <person name="Gasser R.B.G."/>
            <person name="Fischer K.F."/>
        </authorList>
    </citation>
    <scope>NUCLEOTIDE SEQUENCE</scope>
    <source>
        <strain evidence="6">SSS_KF_BRIS2020</strain>
    </source>
</reference>
<comment type="catalytic activity">
    <reaction evidence="1">
        <text>(4aS,6R)-4a-hydroxy-L-erythro-5,6,7,8-tetrahydrobiopterin = (6R)-L-erythro-6,7-dihydrobiopterin + H2O</text>
        <dbReference type="Rhea" id="RHEA:11920"/>
        <dbReference type="ChEBI" id="CHEBI:15377"/>
        <dbReference type="ChEBI" id="CHEBI:15642"/>
        <dbReference type="ChEBI" id="CHEBI:43120"/>
        <dbReference type="EC" id="4.2.1.96"/>
    </reaction>
</comment>
<evidence type="ECO:0000313" key="7">
    <source>
        <dbReference type="EnsemblMetazoa" id="KAF7495581.1"/>
    </source>
</evidence>
<protein>
    <recommendedName>
        <fullName evidence="3">4a-hydroxytetrahydrobiopterin dehydratase</fullName>
        <ecNumber evidence="3">4.2.1.96</ecNumber>
    </recommendedName>
    <alternativeName>
        <fullName evidence="5">4-alpha-hydroxy-tetrahydropterin dehydratase</fullName>
    </alternativeName>
</protein>
<dbReference type="Proteomes" id="UP000070412">
    <property type="component" value="Unassembled WGS sequence"/>
</dbReference>
<evidence type="ECO:0000313" key="6">
    <source>
        <dbReference type="EMBL" id="KAF7495581.1"/>
    </source>
</evidence>
<evidence type="ECO:0000256" key="5">
    <source>
        <dbReference type="ARBA" id="ARBA00030497"/>
    </source>
</evidence>
<organism evidence="6">
    <name type="scientific">Sarcoptes scabiei</name>
    <name type="common">Itch mite</name>
    <name type="synonym">Acarus scabiei</name>
    <dbReference type="NCBI Taxonomy" id="52283"/>
    <lineage>
        <taxon>Eukaryota</taxon>
        <taxon>Metazoa</taxon>
        <taxon>Ecdysozoa</taxon>
        <taxon>Arthropoda</taxon>
        <taxon>Chelicerata</taxon>
        <taxon>Arachnida</taxon>
        <taxon>Acari</taxon>
        <taxon>Acariformes</taxon>
        <taxon>Sarcoptiformes</taxon>
        <taxon>Astigmata</taxon>
        <taxon>Psoroptidia</taxon>
        <taxon>Sarcoptoidea</taxon>
        <taxon>Sarcoptidae</taxon>
        <taxon>Sarcoptinae</taxon>
        <taxon>Sarcoptes</taxon>
    </lineage>
</organism>
<keyword evidence="4" id="KW-0456">Lyase</keyword>
<keyword evidence="8" id="KW-1185">Reference proteome</keyword>
<dbReference type="EnsemblMetazoa" id="SSS_7811s_mrna">
    <property type="protein sequence ID" value="KAF7495581.1"/>
    <property type="gene ID" value="SSS_7811"/>
</dbReference>
<dbReference type="Gene3D" id="3.30.1360.20">
    <property type="entry name" value="Transcriptional coactivator/pterin dehydratase"/>
    <property type="match status" value="1"/>
</dbReference>
<dbReference type="EC" id="4.2.1.96" evidence="3"/>
<dbReference type="EMBL" id="WVUK01000047">
    <property type="protein sequence ID" value="KAF7495581.1"/>
    <property type="molecule type" value="Genomic_DNA"/>
</dbReference>
<evidence type="ECO:0000256" key="3">
    <source>
        <dbReference type="ARBA" id="ARBA00013252"/>
    </source>
</evidence>